<dbReference type="EMBL" id="CAKOFQ010007312">
    <property type="protein sequence ID" value="CAH1998049.1"/>
    <property type="molecule type" value="Genomic_DNA"/>
</dbReference>
<dbReference type="AlphaFoldDB" id="A0A9P0LSE3"/>
<protein>
    <submittedName>
        <fullName evidence="2">Uncharacterized protein</fullName>
    </submittedName>
</protein>
<accession>A0A9P0LSE3</accession>
<proteinExistence type="predicted"/>
<dbReference type="OrthoDB" id="286107at2759"/>
<keyword evidence="3" id="KW-1185">Reference proteome</keyword>
<organism evidence="2 3">
    <name type="scientific">Acanthoscelides obtectus</name>
    <name type="common">Bean weevil</name>
    <name type="synonym">Bruchus obtectus</name>
    <dbReference type="NCBI Taxonomy" id="200917"/>
    <lineage>
        <taxon>Eukaryota</taxon>
        <taxon>Metazoa</taxon>
        <taxon>Ecdysozoa</taxon>
        <taxon>Arthropoda</taxon>
        <taxon>Hexapoda</taxon>
        <taxon>Insecta</taxon>
        <taxon>Pterygota</taxon>
        <taxon>Neoptera</taxon>
        <taxon>Endopterygota</taxon>
        <taxon>Coleoptera</taxon>
        <taxon>Polyphaga</taxon>
        <taxon>Cucujiformia</taxon>
        <taxon>Chrysomeloidea</taxon>
        <taxon>Chrysomelidae</taxon>
        <taxon>Bruchinae</taxon>
        <taxon>Bruchini</taxon>
        <taxon>Acanthoscelides</taxon>
    </lineage>
</organism>
<name>A0A9P0LSE3_ACAOB</name>
<keyword evidence="1" id="KW-0732">Signal</keyword>
<sequence length="61" mass="6885">MPPAELFSTALFIFMNFYRLFCGECRTEPTGTRRHSGEACIQGTLDKFYLKPYGGTLSGKK</sequence>
<gene>
    <name evidence="2" type="ORF">ACAOBT_LOCUS24112</name>
</gene>
<evidence type="ECO:0000313" key="3">
    <source>
        <dbReference type="Proteomes" id="UP001152888"/>
    </source>
</evidence>
<feature type="chain" id="PRO_5040231465" evidence="1">
    <location>
        <begin position="28"/>
        <end position="61"/>
    </location>
</feature>
<evidence type="ECO:0000313" key="2">
    <source>
        <dbReference type="EMBL" id="CAH1998049.1"/>
    </source>
</evidence>
<reference evidence="2" key="1">
    <citation type="submission" date="2022-03" db="EMBL/GenBank/DDBJ databases">
        <authorList>
            <person name="Sayadi A."/>
        </authorList>
    </citation>
    <scope>NUCLEOTIDE SEQUENCE</scope>
</reference>
<dbReference type="Proteomes" id="UP001152888">
    <property type="component" value="Unassembled WGS sequence"/>
</dbReference>
<feature type="signal peptide" evidence="1">
    <location>
        <begin position="1"/>
        <end position="27"/>
    </location>
</feature>
<evidence type="ECO:0000256" key="1">
    <source>
        <dbReference type="SAM" id="SignalP"/>
    </source>
</evidence>
<comment type="caution">
    <text evidence="2">The sequence shown here is derived from an EMBL/GenBank/DDBJ whole genome shotgun (WGS) entry which is preliminary data.</text>
</comment>